<dbReference type="InterPro" id="IPR008928">
    <property type="entry name" value="6-hairpin_glycosidase_sf"/>
</dbReference>
<evidence type="ECO:0000313" key="5">
    <source>
        <dbReference type="EMBL" id="QEK52066.1"/>
    </source>
</evidence>
<dbReference type="AlphaFoldDB" id="A0A5C0VHV5"/>
<feature type="domain" description="DUF4986" evidence="2">
    <location>
        <begin position="547"/>
        <end position="629"/>
    </location>
</feature>
<organism evidence="5 6">
    <name type="scientific">Pedobacter aquae</name>
    <dbReference type="NCBI Taxonomy" id="2605747"/>
    <lineage>
        <taxon>Bacteria</taxon>
        <taxon>Pseudomonadati</taxon>
        <taxon>Bacteroidota</taxon>
        <taxon>Sphingobacteriia</taxon>
        <taxon>Sphingobacteriales</taxon>
        <taxon>Sphingobacteriaceae</taxon>
        <taxon>Pedobacter</taxon>
    </lineage>
</organism>
<dbReference type="PANTHER" id="PTHR31151">
    <property type="entry name" value="PROLINE-TRNA LIGASE (DUF1680)"/>
    <property type="match status" value="1"/>
</dbReference>
<proteinExistence type="predicted"/>
<evidence type="ECO:0000259" key="2">
    <source>
        <dbReference type="Pfam" id="PF16375"/>
    </source>
</evidence>
<evidence type="ECO:0000259" key="1">
    <source>
        <dbReference type="Pfam" id="PF07944"/>
    </source>
</evidence>
<dbReference type="InterPro" id="IPR012878">
    <property type="entry name" value="Beta-AFase-like_GH127_cat"/>
</dbReference>
<gene>
    <name evidence="5" type="ORF">FYC62_10670</name>
</gene>
<evidence type="ECO:0000259" key="3">
    <source>
        <dbReference type="Pfam" id="PF20620"/>
    </source>
</evidence>
<sequence length="786" mass="89661">MIRKIIIYSFFFVGTQFTAQAQQKAQLFPLSAVKLEDQLFLKAQQNNLKYILALEPDRLLAPFLKEAGLKPKAAMYGNWETSGLGGQTAGHYLSSLALMYAATGEPELLKRLDYMLNELALCQQKNANGYVGGVPDGLAMWADVAKGKLEVANFALNKKWVPWYNIHKLYAGLIDAYVIAQRPEAKQILVKLSDWCLNIIANLSDEQMQNMLRCEHGGMNEVLADVAAITGDDKYLVAAKRFSHQFILEPLLQQKDALTGLHANTQIPKVIGFMRIAELTQNDSWKNASKFFWETVVNNRSVVIGGNSVREHFNKTDDFAELIYHKEGPETCNSYNMLKLSKHLFQDQPQAGYLDFYEKTTYNHILASQHPEHGGFVYLTPMRAQHYRVYSKPELAFWCCVGTGIENHAKYGELIYAHQQNDVFVNLFIASTLHWKEKGLTLKQETKFPFQESSTLTLQLAKPQSFTLYIRKPYWVKSNQLAVLVNQKPVEAKLAANGYVAIKRNWKNNDKISLTLPMETQLESLPDHSSWVAFRHGPIVLASATSKQDLEGLIADDSRKGHIANGPLYSVADAPVLISEQKNFKPQLEIIDKDKLIFGAAKYIHQDKYKNLKLIPFFNLHDARYMLYWPVSSIQSLEENRKKWLAEEQKVLPLETATIDFVAPGEQQSEVDHAFEGQETENGLFRDRRFRATKAWFSYELKNENKQAKKLRVTYYGADVAKGLQIFVNDKMLQKVVLNGDKGEKFFDEEYIIPADILENAKSLKVKFVNTENARPVKVFFIRLLK</sequence>
<dbReference type="InterPro" id="IPR032275">
    <property type="entry name" value="DUF4986"/>
</dbReference>
<reference evidence="5 6" key="1">
    <citation type="submission" date="2019-08" db="EMBL/GenBank/DDBJ databases">
        <title>Pedobacter sp. nov., isolated from Han river, South Korea.</title>
        <authorList>
            <person name="Lee D.-H."/>
            <person name="Kim Y.-S."/>
            <person name="Hwang E.-M."/>
            <person name="Le Tran T.C."/>
            <person name="Cha C.-J."/>
        </authorList>
    </citation>
    <scope>NUCLEOTIDE SEQUENCE [LARGE SCALE GENOMIC DNA]</scope>
    <source>
        <strain evidence="5 6">CJ43</strain>
    </source>
</reference>
<dbReference type="RefSeq" id="WP_149074925.1">
    <property type="nucleotide sequence ID" value="NZ_CP043329.1"/>
</dbReference>
<dbReference type="Pfam" id="PF16375">
    <property type="entry name" value="DUF4986"/>
    <property type="match status" value="1"/>
</dbReference>
<accession>A0A5C0VHV5</accession>
<name>A0A5C0VHV5_9SPHI</name>
<protein>
    <submittedName>
        <fullName evidence="5">Glycosyl hydrolase</fullName>
    </submittedName>
</protein>
<dbReference type="Proteomes" id="UP000323653">
    <property type="component" value="Chromosome"/>
</dbReference>
<feature type="domain" description="Non-reducing end beta-L-arabinofuranosidase-like GH127 middle" evidence="4">
    <location>
        <begin position="423"/>
        <end position="518"/>
    </location>
</feature>
<dbReference type="KEGG" id="pej:FYC62_10670"/>
<evidence type="ECO:0000259" key="4">
    <source>
        <dbReference type="Pfam" id="PF20736"/>
    </source>
</evidence>
<dbReference type="InterPro" id="IPR049046">
    <property type="entry name" value="Beta-AFase-like_GH127_middle"/>
</dbReference>
<dbReference type="Pfam" id="PF07944">
    <property type="entry name" value="Beta-AFase-like_GH127_cat"/>
    <property type="match status" value="1"/>
</dbReference>
<dbReference type="GO" id="GO:0005975">
    <property type="term" value="P:carbohydrate metabolic process"/>
    <property type="evidence" value="ECO:0007669"/>
    <property type="project" value="InterPro"/>
</dbReference>
<dbReference type="InterPro" id="IPR046544">
    <property type="entry name" value="GH146_SB_dom"/>
</dbReference>
<keyword evidence="5" id="KW-0378">Hydrolase</keyword>
<keyword evidence="6" id="KW-1185">Reference proteome</keyword>
<dbReference type="GO" id="GO:0016787">
    <property type="term" value="F:hydrolase activity"/>
    <property type="evidence" value="ECO:0007669"/>
    <property type="project" value="UniProtKB-KW"/>
</dbReference>
<dbReference type="SUPFAM" id="SSF48208">
    <property type="entry name" value="Six-hairpin glycosidases"/>
    <property type="match status" value="1"/>
</dbReference>
<dbReference type="PANTHER" id="PTHR31151:SF0">
    <property type="entry name" value="PROLINE-TRNA LIGASE (DUF1680)"/>
    <property type="match status" value="1"/>
</dbReference>
<feature type="domain" description="Non-reducing end beta-L-arabinofuranosidase-like GH127 catalytic" evidence="1">
    <location>
        <begin position="32"/>
        <end position="413"/>
    </location>
</feature>
<dbReference type="EMBL" id="CP043329">
    <property type="protein sequence ID" value="QEK52066.1"/>
    <property type="molecule type" value="Genomic_DNA"/>
</dbReference>
<evidence type="ECO:0000313" key="6">
    <source>
        <dbReference type="Proteomes" id="UP000323653"/>
    </source>
</evidence>
<feature type="domain" description="Glycoside hydrolase GH146 substrate-binding" evidence="3">
    <location>
        <begin position="654"/>
        <end position="785"/>
    </location>
</feature>
<dbReference type="Pfam" id="PF20620">
    <property type="entry name" value="DUF6805"/>
    <property type="match status" value="1"/>
</dbReference>
<dbReference type="Pfam" id="PF20736">
    <property type="entry name" value="Glyco_hydro127M"/>
    <property type="match status" value="1"/>
</dbReference>